<evidence type="ECO:0000256" key="1">
    <source>
        <dbReference type="SAM" id="MobiDB-lite"/>
    </source>
</evidence>
<keyword evidence="4" id="KW-1185">Reference proteome</keyword>
<name>A0A2N9JKE1_9ACTN</name>
<protein>
    <recommendedName>
        <fullName evidence="5">Holin-X, holin superfamily III</fullName>
    </recommendedName>
</protein>
<evidence type="ECO:0000256" key="2">
    <source>
        <dbReference type="SAM" id="Phobius"/>
    </source>
</evidence>
<dbReference type="KEGG" id="mgg:MPLG2_3484"/>
<dbReference type="EMBL" id="LT985188">
    <property type="protein sequence ID" value="SPD88514.1"/>
    <property type="molecule type" value="Genomic_DNA"/>
</dbReference>
<keyword evidence="2" id="KW-1133">Transmembrane helix</keyword>
<dbReference type="InterPro" id="IPR009937">
    <property type="entry name" value="Phage_holin_3_6"/>
</dbReference>
<evidence type="ECO:0000313" key="4">
    <source>
        <dbReference type="Proteomes" id="UP000238164"/>
    </source>
</evidence>
<dbReference type="Pfam" id="PF07332">
    <property type="entry name" value="Phage_holin_3_6"/>
    <property type="match status" value="1"/>
</dbReference>
<evidence type="ECO:0008006" key="5">
    <source>
        <dbReference type="Google" id="ProtNLM"/>
    </source>
</evidence>
<sequence length="174" mass="17617">MANQLDIADAIKAIQADVTTIVRGEVELAKAELVPQVKSAGIGAGLFGAAGYFGINGLALVFLGLSALVANWFATSLGWAPFLAACMGLVIMAVVLFLIAGVLALVGKNKVAAAKGPQATIKQAEDSVDAVKDALARGQSQAEAEVEARKAARKAAPSITAGTSTRPTFVPPGS</sequence>
<feature type="transmembrane region" description="Helical" evidence="2">
    <location>
        <begin position="79"/>
        <end position="106"/>
    </location>
</feature>
<dbReference type="Proteomes" id="UP000238164">
    <property type="component" value="Chromosome 1"/>
</dbReference>
<keyword evidence="2" id="KW-0472">Membrane</keyword>
<dbReference type="RefSeq" id="WP_105187004.1">
    <property type="nucleotide sequence ID" value="NZ_BAAAGO010000001.1"/>
</dbReference>
<feature type="transmembrane region" description="Helical" evidence="2">
    <location>
        <begin position="46"/>
        <end position="73"/>
    </location>
</feature>
<reference evidence="3 4" key="1">
    <citation type="submission" date="2018-02" db="EMBL/GenBank/DDBJ databases">
        <authorList>
            <person name="Cohen D.B."/>
            <person name="Kent A.D."/>
        </authorList>
    </citation>
    <scope>NUCLEOTIDE SEQUENCE [LARGE SCALE GENOMIC DNA]</scope>
    <source>
        <strain evidence="3">1</strain>
    </source>
</reference>
<accession>A0A2N9JKE1</accession>
<feature type="region of interest" description="Disordered" evidence="1">
    <location>
        <begin position="152"/>
        <end position="174"/>
    </location>
</feature>
<proteinExistence type="predicted"/>
<dbReference type="AlphaFoldDB" id="A0A2N9JKE1"/>
<evidence type="ECO:0000313" key="3">
    <source>
        <dbReference type="EMBL" id="SPD88514.1"/>
    </source>
</evidence>
<dbReference type="OrthoDB" id="3731158at2"/>
<keyword evidence="2" id="KW-0812">Transmembrane</keyword>
<gene>
    <name evidence="3" type="ORF">MPLG2_3484</name>
</gene>
<organism evidence="3 4">
    <name type="scientific">Micropruina glycogenica</name>
    <dbReference type="NCBI Taxonomy" id="75385"/>
    <lineage>
        <taxon>Bacteria</taxon>
        <taxon>Bacillati</taxon>
        <taxon>Actinomycetota</taxon>
        <taxon>Actinomycetes</taxon>
        <taxon>Propionibacteriales</taxon>
        <taxon>Nocardioidaceae</taxon>
        <taxon>Micropruina</taxon>
    </lineage>
</organism>